<dbReference type="Pfam" id="PF05768">
    <property type="entry name" value="Glrx-like"/>
    <property type="match status" value="1"/>
</dbReference>
<dbReference type="InterPro" id="IPR008554">
    <property type="entry name" value="Glutaredoxin-like"/>
</dbReference>
<gene>
    <name evidence="1" type="ORF">IAA98_10175</name>
</gene>
<protein>
    <submittedName>
        <fullName evidence="1">Glutaredoxin family protein</fullName>
    </submittedName>
</protein>
<dbReference type="Gene3D" id="3.40.30.10">
    <property type="entry name" value="Glutaredoxin"/>
    <property type="match status" value="1"/>
</dbReference>
<reference evidence="1" key="1">
    <citation type="submission" date="2020-10" db="EMBL/GenBank/DDBJ databases">
        <authorList>
            <person name="Gilroy R."/>
        </authorList>
    </citation>
    <scope>NUCLEOTIDE SEQUENCE</scope>
    <source>
        <strain evidence="1">ChiGjej1B1-24693</strain>
    </source>
</reference>
<proteinExistence type="predicted"/>
<dbReference type="Proteomes" id="UP000886842">
    <property type="component" value="Unassembled WGS sequence"/>
</dbReference>
<sequence length="85" mass="9702">MNDRVTIYVRQQCHLCEVAVQTAREVAASFGTGVRLVDIDTDPQLREDYTDQVPVTFVDGRRHDYWRVDPERLRHALESGRGAGS</sequence>
<comment type="caution">
    <text evidence="1">The sequence shown here is derived from an EMBL/GenBank/DDBJ whole genome shotgun (WGS) entry which is preliminary data.</text>
</comment>
<evidence type="ECO:0000313" key="2">
    <source>
        <dbReference type="Proteomes" id="UP000886842"/>
    </source>
</evidence>
<evidence type="ECO:0000313" key="1">
    <source>
        <dbReference type="EMBL" id="HIT75942.1"/>
    </source>
</evidence>
<name>A0A9D1GYV0_9ACTN</name>
<accession>A0A9D1GYV0</accession>
<dbReference type="InterPro" id="IPR036249">
    <property type="entry name" value="Thioredoxin-like_sf"/>
</dbReference>
<dbReference type="AlphaFoldDB" id="A0A9D1GYV0"/>
<dbReference type="EMBL" id="DVLP01000303">
    <property type="protein sequence ID" value="HIT75942.1"/>
    <property type="molecule type" value="Genomic_DNA"/>
</dbReference>
<organism evidence="1 2">
    <name type="scientific">Candidatus Avipropionibacterium avicola</name>
    <dbReference type="NCBI Taxonomy" id="2840701"/>
    <lineage>
        <taxon>Bacteria</taxon>
        <taxon>Bacillati</taxon>
        <taxon>Actinomycetota</taxon>
        <taxon>Actinomycetes</taxon>
        <taxon>Propionibacteriales</taxon>
        <taxon>Propionibacteriaceae</taxon>
        <taxon>Propionibacteriaceae incertae sedis</taxon>
        <taxon>Candidatus Avipropionibacterium</taxon>
    </lineage>
</organism>
<dbReference type="SUPFAM" id="SSF52833">
    <property type="entry name" value="Thioredoxin-like"/>
    <property type="match status" value="1"/>
</dbReference>
<reference evidence="1" key="2">
    <citation type="journal article" date="2021" name="PeerJ">
        <title>Extensive microbial diversity within the chicken gut microbiome revealed by metagenomics and culture.</title>
        <authorList>
            <person name="Gilroy R."/>
            <person name="Ravi A."/>
            <person name="Getino M."/>
            <person name="Pursley I."/>
            <person name="Horton D.L."/>
            <person name="Alikhan N.F."/>
            <person name="Baker D."/>
            <person name="Gharbi K."/>
            <person name="Hall N."/>
            <person name="Watson M."/>
            <person name="Adriaenssens E.M."/>
            <person name="Foster-Nyarko E."/>
            <person name="Jarju S."/>
            <person name="Secka A."/>
            <person name="Antonio M."/>
            <person name="Oren A."/>
            <person name="Chaudhuri R.R."/>
            <person name="La Ragione R."/>
            <person name="Hildebrand F."/>
            <person name="Pallen M.J."/>
        </authorList>
    </citation>
    <scope>NUCLEOTIDE SEQUENCE</scope>
    <source>
        <strain evidence="1">ChiGjej1B1-24693</strain>
    </source>
</reference>